<sequence>MSTGIPCSGSKISLISKGNSTVALAKGDATQIFYVYIIFRGSAIKEINVCEPPKPQHGLPHYPAIVHVGDKDQYICSAKEKHDIIGFHAYDHTT</sequence>
<keyword evidence="3" id="KW-1185">Reference proteome</keyword>
<reference evidence="2" key="3">
    <citation type="submission" date="2025-09" db="UniProtKB">
        <authorList>
            <consortium name="Ensembl"/>
        </authorList>
    </citation>
    <scope>IDENTIFICATION</scope>
</reference>
<reference evidence="2" key="2">
    <citation type="submission" date="2025-08" db="UniProtKB">
        <authorList>
            <consortium name="Ensembl"/>
        </authorList>
    </citation>
    <scope>IDENTIFICATION</scope>
</reference>
<dbReference type="Proteomes" id="UP000694402">
    <property type="component" value="Unassembled WGS sequence"/>
</dbReference>
<dbReference type="SMART" id="SM01271">
    <property type="entry name" value="LSM14"/>
    <property type="match status" value="1"/>
</dbReference>
<name>A0AAZ3PKJ4_ONCTS</name>
<evidence type="ECO:0000313" key="3">
    <source>
        <dbReference type="Proteomes" id="UP000694402"/>
    </source>
</evidence>
<accession>A0AAZ3PKJ4</accession>
<evidence type="ECO:0000259" key="1">
    <source>
        <dbReference type="SMART" id="SM01271"/>
    </source>
</evidence>
<protein>
    <recommendedName>
        <fullName evidence="1">Lsm14-like N-terminal domain-containing protein</fullName>
    </recommendedName>
</protein>
<evidence type="ECO:0000313" key="2">
    <source>
        <dbReference type="Ensembl" id="ENSOTSP00005116890.1"/>
    </source>
</evidence>
<proteinExistence type="predicted"/>
<dbReference type="Ensembl" id="ENSOTST00005148400.1">
    <property type="protein sequence ID" value="ENSOTSP00005116890.1"/>
    <property type="gene ID" value="ENSOTSG00005077113.1"/>
</dbReference>
<feature type="domain" description="Lsm14-like N-terminal" evidence="1">
    <location>
        <begin position="1"/>
        <end position="70"/>
    </location>
</feature>
<dbReference type="AlphaFoldDB" id="A0AAZ3PKJ4"/>
<organism evidence="2 3">
    <name type="scientific">Oncorhynchus tshawytscha</name>
    <name type="common">Chinook salmon</name>
    <name type="synonym">Salmo tshawytscha</name>
    <dbReference type="NCBI Taxonomy" id="74940"/>
    <lineage>
        <taxon>Eukaryota</taxon>
        <taxon>Metazoa</taxon>
        <taxon>Chordata</taxon>
        <taxon>Craniata</taxon>
        <taxon>Vertebrata</taxon>
        <taxon>Euteleostomi</taxon>
        <taxon>Actinopterygii</taxon>
        <taxon>Neopterygii</taxon>
        <taxon>Teleostei</taxon>
        <taxon>Protacanthopterygii</taxon>
        <taxon>Salmoniformes</taxon>
        <taxon>Salmonidae</taxon>
        <taxon>Salmoninae</taxon>
        <taxon>Oncorhynchus</taxon>
    </lineage>
</organism>
<reference evidence="3" key="1">
    <citation type="journal article" date="2018" name="PLoS ONE">
        <title>Chinook salmon (Oncorhynchus tshawytscha) genome and transcriptome.</title>
        <authorList>
            <person name="Christensen K.A."/>
            <person name="Leong J.S."/>
            <person name="Sakhrani D."/>
            <person name="Biagi C.A."/>
            <person name="Minkley D.R."/>
            <person name="Withler R.E."/>
            <person name="Rondeau E.B."/>
            <person name="Koop B.F."/>
            <person name="Devlin R.H."/>
        </authorList>
    </citation>
    <scope>NUCLEOTIDE SEQUENCE [LARGE SCALE GENOMIC DNA]</scope>
</reference>
<dbReference type="InterPro" id="IPR025609">
    <property type="entry name" value="Lsm14-like_N"/>
</dbReference>